<protein>
    <recommendedName>
        <fullName evidence="7">Glycogen debranching enzyme</fullName>
    </recommendedName>
</protein>
<dbReference type="Pfam" id="PF06202">
    <property type="entry name" value="GDE_C"/>
    <property type="match status" value="1"/>
</dbReference>
<dbReference type="Pfam" id="PF14702">
    <property type="entry name" value="hGDE_central"/>
    <property type="match status" value="1"/>
</dbReference>
<feature type="domain" description="Glycogen debranching enzyme central" evidence="3">
    <location>
        <begin position="772"/>
        <end position="1014"/>
    </location>
</feature>
<evidence type="ECO:0000259" key="4">
    <source>
        <dbReference type="Pfam" id="PF16561"/>
    </source>
</evidence>
<dbReference type="InterPro" id="IPR012341">
    <property type="entry name" value="6hp_glycosidase-like_sf"/>
</dbReference>
<dbReference type="InterPro" id="IPR014756">
    <property type="entry name" value="Ig_E-set"/>
</dbReference>
<dbReference type="GO" id="GO:0004135">
    <property type="term" value="F:amylo-alpha-1,6-glucosidase activity"/>
    <property type="evidence" value="ECO:0007669"/>
    <property type="project" value="InterPro"/>
</dbReference>
<proteinExistence type="predicted"/>
<dbReference type="Proteomes" id="UP001162131">
    <property type="component" value="Unassembled WGS sequence"/>
</dbReference>
<evidence type="ECO:0000313" key="6">
    <source>
        <dbReference type="Proteomes" id="UP001162131"/>
    </source>
</evidence>
<reference evidence="5" key="1">
    <citation type="submission" date="2021-09" db="EMBL/GenBank/DDBJ databases">
        <authorList>
            <consortium name="AG Swart"/>
            <person name="Singh M."/>
            <person name="Singh A."/>
            <person name="Seah K."/>
            <person name="Emmerich C."/>
        </authorList>
    </citation>
    <scope>NUCLEOTIDE SEQUENCE</scope>
    <source>
        <strain evidence="5">ATCC30299</strain>
    </source>
</reference>
<accession>A0AAU9IQW6</accession>
<dbReference type="Gene3D" id="1.50.10.10">
    <property type="match status" value="1"/>
</dbReference>
<evidence type="ECO:0000259" key="1">
    <source>
        <dbReference type="Pfam" id="PF06202"/>
    </source>
</evidence>
<dbReference type="InterPro" id="IPR013783">
    <property type="entry name" value="Ig-like_fold"/>
</dbReference>
<dbReference type="InterPro" id="IPR008928">
    <property type="entry name" value="6-hairpin_glycosidase_sf"/>
</dbReference>
<evidence type="ECO:0000313" key="5">
    <source>
        <dbReference type="EMBL" id="CAG9315537.1"/>
    </source>
</evidence>
<organism evidence="5 6">
    <name type="scientific">Blepharisma stoltei</name>
    <dbReference type="NCBI Taxonomy" id="1481888"/>
    <lineage>
        <taxon>Eukaryota</taxon>
        <taxon>Sar</taxon>
        <taxon>Alveolata</taxon>
        <taxon>Ciliophora</taxon>
        <taxon>Postciliodesmatophora</taxon>
        <taxon>Heterotrichea</taxon>
        <taxon>Heterotrichida</taxon>
        <taxon>Blepharismidae</taxon>
        <taxon>Blepharisma</taxon>
    </lineage>
</organism>
<dbReference type="SUPFAM" id="SSF81296">
    <property type="entry name" value="E set domains"/>
    <property type="match status" value="1"/>
</dbReference>
<name>A0AAU9IQW6_9CILI</name>
<dbReference type="GO" id="GO:0005980">
    <property type="term" value="P:glycogen catabolic process"/>
    <property type="evidence" value="ECO:0007669"/>
    <property type="project" value="InterPro"/>
</dbReference>
<dbReference type="SUPFAM" id="SSF51445">
    <property type="entry name" value="(Trans)glycosidases"/>
    <property type="match status" value="1"/>
</dbReference>
<keyword evidence="6" id="KW-1185">Reference proteome</keyword>
<feature type="domain" description="Glycogen debranching enzyme glucanotransferase" evidence="2">
    <location>
        <begin position="113"/>
        <end position="527"/>
    </location>
</feature>
<evidence type="ECO:0008006" key="7">
    <source>
        <dbReference type="Google" id="ProtNLM"/>
    </source>
</evidence>
<dbReference type="PANTHER" id="PTHR10569">
    <property type="entry name" value="GLYCOGEN DEBRANCHING ENZYME"/>
    <property type="match status" value="1"/>
</dbReference>
<dbReference type="InterPro" id="IPR010401">
    <property type="entry name" value="AGL/Gdb1"/>
</dbReference>
<feature type="domain" description="Glycogen debranching enzyme C-terminal" evidence="1">
    <location>
        <begin position="1103"/>
        <end position="1517"/>
    </location>
</feature>
<dbReference type="Gene3D" id="3.20.20.80">
    <property type="entry name" value="Glycosidases"/>
    <property type="match status" value="2"/>
</dbReference>
<dbReference type="InterPro" id="IPR032640">
    <property type="entry name" value="AMPK1_CBM"/>
</dbReference>
<dbReference type="SUPFAM" id="SSF48208">
    <property type="entry name" value="Six-hairpin glycosidases"/>
    <property type="match status" value="1"/>
</dbReference>
<evidence type="ECO:0000259" key="3">
    <source>
        <dbReference type="Pfam" id="PF14702"/>
    </source>
</evidence>
<evidence type="ECO:0000259" key="2">
    <source>
        <dbReference type="Pfam" id="PF14701"/>
    </source>
</evidence>
<dbReference type="EMBL" id="CAJZBQ010000014">
    <property type="protein sequence ID" value="CAG9315537.1"/>
    <property type="molecule type" value="Genomic_DNA"/>
</dbReference>
<dbReference type="InterPro" id="IPR032788">
    <property type="entry name" value="AGL_central"/>
</dbReference>
<comment type="caution">
    <text evidence="5">The sequence shown here is derived from an EMBL/GenBank/DDBJ whole genome shotgun (WGS) entry which is preliminary data.</text>
</comment>
<dbReference type="InterPro" id="IPR032792">
    <property type="entry name" value="AGL_glucanoTrfase"/>
</dbReference>
<gene>
    <name evidence="5" type="ORF">BSTOLATCC_MIC14292</name>
</gene>
<feature type="domain" description="AMP-activated protein kinase glycogen-binding" evidence="4">
    <location>
        <begin position="675"/>
        <end position="760"/>
    </location>
</feature>
<dbReference type="PANTHER" id="PTHR10569:SF2">
    <property type="entry name" value="GLYCOGEN DEBRANCHING ENZYME"/>
    <property type="match status" value="1"/>
</dbReference>
<dbReference type="Pfam" id="PF16561">
    <property type="entry name" value="AMPK1_CBM"/>
    <property type="match status" value="1"/>
</dbReference>
<dbReference type="Gene3D" id="2.60.40.10">
    <property type="entry name" value="Immunoglobulins"/>
    <property type="match status" value="1"/>
</dbReference>
<dbReference type="InterPro" id="IPR017853">
    <property type="entry name" value="GH"/>
</dbReference>
<dbReference type="CDD" id="cd02859">
    <property type="entry name" value="E_set_AMPKbeta_like_N"/>
    <property type="match status" value="1"/>
</dbReference>
<sequence>MVNSIITIEGRTGLFLPYPQPGSSYRIPKGASLQFKIEACSINASKLSVCIEDQKIKATQSLLGDWTAVFTFNNAGCTKVWIEYTEPNSEKTIIGKFNWILVDPEFKIRYENFSLKQITLQTLLSRCLGPIQRWESIIKEQTDIGFNMFHLTPIQELGRTQSLYCINDFLKLNPSLFVAPSDEERFKLLENMINLFEQKYGAGFMVDIVLNHCAGSSPFLESSPESTYNLTNCPYLNAAYTLDSAIKTFSDSLANDDKMLYRKGKIIENEDDLGEIMRILRENIIPSLHLEEYFQMKIKDTMRNFTENECEGESSLGDKLKNKGFKKFIKENALFGEGEGRFSVSINPEIIWKAAKSLGLESEKVIKDVNKALQAINSGLLSDCRKNIEDALISIECEIRQLKLILRNTEISPTNALVKKYFVELQNGEKCVCNGFIINNSDTLKDIAAKEGWHYFRRDVMGWNDCVKLRYGNSKVDSPALWERMENYVMGMAKIFKGFRLDNAHGTQLQVTCHLMKKAREINPDLIVMAELFTNDPKVDSLYVEQAGINLLIRESMQIDSPYKYPELLNFCAETAKINVFEENQLKPVPNYNLLYDFSHDNSTPAQSRTAEDSLPNAGLISMTNSAIGSTWGYDDLIPRQISVVFERRFYSTHNDDSIIEVPEYLMTGSSGIKVLIQFTTTPGKKVEIRGDWDGWNQNVQLGEISPGKYAVFLVFDEILEGKEYCYKFIVDNTQWICDQSQRYIKSWEGHVNNQFKIERRLFSSPGTFRNIRPVRKIFNDLHKLLDQEDYSTQYIYNYPEDVTVIVRQNPVTFQSYTMIVRSSFWHNKRNTTVTGIKLPGVIDRIELVCKLGLEPSTYKEDPKIINGLLGKCEIINFNTHCTVRKISQEDQLDLINIPPGFVVLLKTRVQEELSVIVLERFFEKLRDYGACQDILEGLWVDQINVLLWKCVREEFDNKRQGGLYQIQGIPALNYAGLGSVIKYLLYGNENEKNVIWSHFKDGTWYIEHALSRLAQVLSALPIYHHLFVEINHIRQLPKQIVPDLTFKLIYYIFKNIKLYLFNNIFKDSKLFTGRENLYLSELLGVVSTQFWGDVQTGRTHAGFSTIASSLPNFSAGNTRMKGREAMISITGLLLCLGRYNEAKYILITFASAMRHGLIPNVLDMNTGRYNARDVSWLFLQALQNYVKMAPNGHEIFNENVTMKYKSDKWEEHTIFRDSPTFKLYEIVQKILQKHASGIKFREWNAGPGLDSSMSSEGFDVTIDLDAESGLIVGGSEWNAGTWMDRLKDGKPVNPRDGAAIEINGLVYSAIDFLDSLSKTGKYPFFSVYLANGAEYTFEEWKNKLKSSFEKLFWIPKDFVSDYIRPELVGIAGIYKDTVGSKLEQAEYQFRPNQYIAMAVAPYLFTPRHAKAALKSGLKYLFSRHEDGQIGIKTLYSPEPSDPSTFVHNGAEWIWPLCYFLKALKHFMPEKSQLVLSVLNNFQKYIEKSGWFSLPEYTSTFGAKDESSEPASSCSIGTAIELLYSFY</sequence>
<dbReference type="Pfam" id="PF14701">
    <property type="entry name" value="hDGE_amylase"/>
    <property type="match status" value="1"/>
</dbReference>
<dbReference type="GO" id="GO:0004134">
    <property type="term" value="F:4-alpha-glucanotransferase activity"/>
    <property type="evidence" value="ECO:0007669"/>
    <property type="project" value="InterPro"/>
</dbReference>
<dbReference type="InterPro" id="IPR032790">
    <property type="entry name" value="GDE_C"/>
</dbReference>